<dbReference type="GeneID" id="56475949"/>
<dbReference type="SUPFAM" id="SSF53756">
    <property type="entry name" value="UDP-Glycosyltransferase/glycogen phosphorylase"/>
    <property type="match status" value="1"/>
</dbReference>
<feature type="domain" description="Glycosyl transferase family 1" evidence="1">
    <location>
        <begin position="174"/>
        <end position="288"/>
    </location>
</feature>
<evidence type="ECO:0000313" key="2">
    <source>
        <dbReference type="EMBL" id="ASS96782.1"/>
    </source>
</evidence>
<dbReference type="PANTHER" id="PTHR46656:SF3">
    <property type="entry name" value="PUTATIVE-RELATED"/>
    <property type="match status" value="1"/>
</dbReference>
<evidence type="ECO:0000259" key="1">
    <source>
        <dbReference type="Pfam" id="PF00534"/>
    </source>
</evidence>
<reference evidence="2 3" key="1">
    <citation type="submission" date="2016-10" db="EMBL/GenBank/DDBJ databases">
        <title>The whole genome sequencing and assembly of Bacillus simplex DSM 1321 strain.</title>
        <authorList>
            <person name="Park M.-K."/>
            <person name="Lee Y.-J."/>
            <person name="Yi H."/>
            <person name="Bahn Y.-S."/>
            <person name="Kim J.F."/>
            <person name="Lee D.-W."/>
        </authorList>
    </citation>
    <scope>NUCLEOTIDE SEQUENCE [LARGE SCALE GENOMIC DNA]</scope>
    <source>
        <strain evidence="2 3">DSM 1321</strain>
    </source>
</reference>
<dbReference type="PANTHER" id="PTHR46656">
    <property type="entry name" value="PUTATIVE-RELATED"/>
    <property type="match status" value="1"/>
</dbReference>
<accession>A0A223ENG4</accession>
<dbReference type="AlphaFoldDB" id="A0A223ENG4"/>
<dbReference type="RefSeq" id="WP_063236256.1">
    <property type="nucleotide sequence ID" value="NZ_BCVO01000042.1"/>
</dbReference>
<evidence type="ECO:0000313" key="3">
    <source>
        <dbReference type="Proteomes" id="UP000214618"/>
    </source>
</evidence>
<protein>
    <submittedName>
        <fullName evidence="2">Glycosyl transferase family 1</fullName>
    </submittedName>
</protein>
<dbReference type="Proteomes" id="UP000214618">
    <property type="component" value="Chromosome"/>
</dbReference>
<proteinExistence type="predicted"/>
<dbReference type="InterPro" id="IPR001296">
    <property type="entry name" value="Glyco_trans_1"/>
</dbReference>
<dbReference type="Pfam" id="PF00534">
    <property type="entry name" value="Glycos_transf_1"/>
    <property type="match status" value="1"/>
</dbReference>
<name>A0A223ENG4_9BACI</name>
<dbReference type="EMBL" id="CP017704">
    <property type="protein sequence ID" value="ASS96782.1"/>
    <property type="molecule type" value="Genomic_DNA"/>
</dbReference>
<dbReference type="GO" id="GO:0016757">
    <property type="term" value="F:glycosyltransferase activity"/>
    <property type="evidence" value="ECO:0007669"/>
    <property type="project" value="InterPro"/>
</dbReference>
<gene>
    <name evidence="2" type="ORF">BS1321_24475</name>
</gene>
<dbReference type="Gene3D" id="3.40.50.2000">
    <property type="entry name" value="Glycogen Phosphorylase B"/>
    <property type="match status" value="1"/>
</dbReference>
<keyword evidence="2" id="KW-0808">Transferase</keyword>
<sequence length="368" mass="42386">MKNGVNLIGYARAESGLGEACRSAAKALQSVGVPFCIINFPRCPSRQNDLSWKHKEVKQPIYKTNIFFINADQLYYHFRLTNIKREWFNNRYNIGYWHWELPEFPDAWVKSFDLINEIWVPSLFTLNSISSKTSKPVHFIPHAISVEVPEINRTHFSLPNNRFLFLTMFDLHSTSARKNPLAVIEAFKKAFPQNDHTVGLVLKINNASHFPNEINLLKQNIMGFNNIFLIDKVLSRKEVNGLMNVTDSLVSLHRSEGFGLPLAEAMYLGKPVIATNWSGNVDFMNENNSSLVDFTLKNIEGNYGPYITDQQWAEPEIDHAAFLMKQMVDDIDYANRIGLRAKKTIFIKYSPRNIGRLYKIRLNQIDLL</sequence>
<dbReference type="OrthoDB" id="440232at2"/>
<organism evidence="2 3">
    <name type="scientific">Peribacillus simplex NBRC 15720 = DSM 1321</name>
    <dbReference type="NCBI Taxonomy" id="1349754"/>
    <lineage>
        <taxon>Bacteria</taxon>
        <taxon>Bacillati</taxon>
        <taxon>Bacillota</taxon>
        <taxon>Bacilli</taxon>
        <taxon>Bacillales</taxon>
        <taxon>Bacillaceae</taxon>
        <taxon>Peribacillus</taxon>
    </lineage>
</organism>
<dbReference type="CDD" id="cd01635">
    <property type="entry name" value="Glycosyltransferase_GTB-type"/>
    <property type="match status" value="1"/>
</dbReference>